<dbReference type="InterPro" id="IPR055346">
    <property type="entry name" value="Fe-S_cluster_assembly_SufBD"/>
</dbReference>
<proteinExistence type="inferred from homology"/>
<evidence type="ECO:0000313" key="4">
    <source>
        <dbReference type="EMBL" id="RZN69016.1"/>
    </source>
</evidence>
<protein>
    <submittedName>
        <fullName evidence="4">SufD family Fe-S cluster assembly protein</fullName>
    </submittedName>
</protein>
<dbReference type="EMBL" id="RXIL01000089">
    <property type="protein sequence ID" value="RZN69016.1"/>
    <property type="molecule type" value="Genomic_DNA"/>
</dbReference>
<dbReference type="GO" id="GO:0016226">
    <property type="term" value="P:iron-sulfur cluster assembly"/>
    <property type="evidence" value="ECO:0007669"/>
    <property type="project" value="InterPro"/>
</dbReference>
<dbReference type="PANTHER" id="PTHR30508:SF1">
    <property type="entry name" value="UPF0051 PROTEIN ABCI8, CHLOROPLASTIC-RELATED"/>
    <property type="match status" value="1"/>
</dbReference>
<evidence type="ECO:0000256" key="1">
    <source>
        <dbReference type="ARBA" id="ARBA00043967"/>
    </source>
</evidence>
<comment type="similarity">
    <text evidence="1">Belongs to the iron-sulfur cluster assembly SufBD family.</text>
</comment>
<evidence type="ECO:0000313" key="5">
    <source>
        <dbReference type="Proteomes" id="UP000320766"/>
    </source>
</evidence>
<dbReference type="InterPro" id="IPR037284">
    <property type="entry name" value="SUF_FeS_clus_asmbl_SufBD_sf"/>
</dbReference>
<name>A0A520KWD0_9EURY</name>
<sequence length="383" mass="42839">MPKIDLEKYSMKSEEHEPSELSQFKENRDDLSEIGYEIDEKERSGSYFQLDHSVLSSTSGQEGIEISTTTDALKKYDWLRDYWWNAVSPDKDRYTKQVDLRQTQGYFIHLLPGVKAEFPVQSCLLISQENIAQNVHNIIIAEEGSEVHIITGCSASHGVNSALHLGVSEIYVKKNAKLTFTMIHLWGPEIVVRPRTGIFIEENGTFTSNYVCMNPVKDLQMSPTAYCDKNARATFQTIIYASKDSKMDLGSNVFLKGDGSRAEIISRVIARDNSEVISRGDIIGKGHDVRGHLECRGLMLSNHAKIHAIPELEAETAEADLSHEAAVGRISEEEIEYLTSRGLDEEEAASVIVRGFLNVDIEGLPKELNGEIKKKIEMSAAVM</sequence>
<organism evidence="4 5">
    <name type="scientific">Candidatus Methanolliviera hydrocarbonicum</name>
    <dbReference type="NCBI Taxonomy" id="2491085"/>
    <lineage>
        <taxon>Archaea</taxon>
        <taxon>Methanobacteriati</taxon>
        <taxon>Methanobacteriota</taxon>
        <taxon>Candidatus Methanoliparia</taxon>
        <taxon>Candidatus Methanoliparales</taxon>
        <taxon>Candidatus Methanollivieraceae</taxon>
        <taxon>Candidatus Methanolliviera</taxon>
    </lineage>
</organism>
<gene>
    <name evidence="4" type="ORF">EF807_05025</name>
</gene>
<dbReference type="InterPro" id="IPR000825">
    <property type="entry name" value="SUF_FeS_clus_asmbl_SufBD_core"/>
</dbReference>
<accession>A0A520KWD0</accession>
<evidence type="ECO:0000256" key="2">
    <source>
        <dbReference type="SAM" id="MobiDB-lite"/>
    </source>
</evidence>
<dbReference type="Pfam" id="PF01458">
    <property type="entry name" value="SUFBD_core"/>
    <property type="match status" value="1"/>
</dbReference>
<dbReference type="PANTHER" id="PTHR30508">
    <property type="entry name" value="FES CLUSTER ASSEMBLY PROTEIN SUF"/>
    <property type="match status" value="1"/>
</dbReference>
<comment type="caution">
    <text evidence="4">The sequence shown here is derived from an EMBL/GenBank/DDBJ whole genome shotgun (WGS) entry which is preliminary data.</text>
</comment>
<dbReference type="Proteomes" id="UP000320766">
    <property type="component" value="Unassembled WGS sequence"/>
</dbReference>
<dbReference type="SUPFAM" id="SSF101960">
    <property type="entry name" value="Stabilizer of iron transporter SufD"/>
    <property type="match status" value="1"/>
</dbReference>
<feature type="domain" description="SUF system FeS cluster assembly SufBD core" evidence="3">
    <location>
        <begin position="126"/>
        <end position="356"/>
    </location>
</feature>
<dbReference type="AlphaFoldDB" id="A0A520KWD0"/>
<reference evidence="4 5" key="1">
    <citation type="journal article" date="2019" name="Nat. Microbiol.">
        <title>Wide diversity of methane and short-chain alkane metabolisms in uncultured archaea.</title>
        <authorList>
            <person name="Borrel G."/>
            <person name="Adam P.S."/>
            <person name="McKay L.J."/>
            <person name="Chen L.X."/>
            <person name="Sierra-Garcia I.N."/>
            <person name="Sieber C.M."/>
            <person name="Letourneur Q."/>
            <person name="Ghozlane A."/>
            <person name="Andersen G.L."/>
            <person name="Li W.J."/>
            <person name="Hallam S.J."/>
            <person name="Muyzer G."/>
            <person name="de Oliveira V.M."/>
            <person name="Inskeep W.P."/>
            <person name="Banfield J.F."/>
            <person name="Gribaldo S."/>
        </authorList>
    </citation>
    <scope>NUCLEOTIDE SEQUENCE [LARGE SCALE GENOMIC DNA]</scope>
    <source>
        <strain evidence="4">NM1b</strain>
    </source>
</reference>
<evidence type="ECO:0000259" key="3">
    <source>
        <dbReference type="Pfam" id="PF01458"/>
    </source>
</evidence>
<feature type="region of interest" description="Disordered" evidence="2">
    <location>
        <begin position="1"/>
        <end position="26"/>
    </location>
</feature>